<evidence type="ECO:0000313" key="2">
    <source>
        <dbReference type="Proteomes" id="UP000015530"/>
    </source>
</evidence>
<dbReference type="HOGENOM" id="CLU_3437653_0_0_1"/>
<dbReference type="EMBL" id="AMYD01003021">
    <property type="protein sequence ID" value="EQB47289.1"/>
    <property type="molecule type" value="Genomic_DNA"/>
</dbReference>
<name>T0K5V5_COLGC</name>
<protein>
    <submittedName>
        <fullName evidence="1">Uncharacterized protein</fullName>
    </submittedName>
</protein>
<gene>
    <name evidence="1" type="ORF">CGLO_13585</name>
</gene>
<dbReference type="Proteomes" id="UP000015530">
    <property type="component" value="Unassembled WGS sequence"/>
</dbReference>
<accession>T0K5V5</accession>
<reference evidence="2" key="1">
    <citation type="journal article" date="2013" name="Mol. Plant Microbe Interact.">
        <title>Global aspects of pacC regulation of pathogenicity genes in Colletotrichum gloeosporioides as revealed by transcriptome analysis.</title>
        <authorList>
            <person name="Alkan N."/>
            <person name="Meng X."/>
            <person name="Friedlander G."/>
            <person name="Reuveni E."/>
            <person name="Sukno S."/>
            <person name="Sherman A."/>
            <person name="Thon M."/>
            <person name="Fluhr R."/>
            <person name="Prusky D."/>
        </authorList>
    </citation>
    <scope>NUCLEOTIDE SEQUENCE [LARGE SCALE GENOMIC DNA]</scope>
    <source>
        <strain evidence="2">Cg-14</strain>
    </source>
</reference>
<proteinExistence type="predicted"/>
<evidence type="ECO:0000313" key="1">
    <source>
        <dbReference type="EMBL" id="EQB47289.1"/>
    </source>
</evidence>
<comment type="caution">
    <text evidence="1">The sequence shown here is derived from an EMBL/GenBank/DDBJ whole genome shotgun (WGS) entry which is preliminary data.</text>
</comment>
<organism evidence="1 2">
    <name type="scientific">Colletotrichum gloeosporioides (strain Cg-14)</name>
    <name type="common">Anthracnose fungus</name>
    <name type="synonym">Glomerella cingulata</name>
    <dbReference type="NCBI Taxonomy" id="1237896"/>
    <lineage>
        <taxon>Eukaryota</taxon>
        <taxon>Fungi</taxon>
        <taxon>Dikarya</taxon>
        <taxon>Ascomycota</taxon>
        <taxon>Pezizomycotina</taxon>
        <taxon>Sordariomycetes</taxon>
        <taxon>Hypocreomycetidae</taxon>
        <taxon>Glomerellales</taxon>
        <taxon>Glomerellaceae</taxon>
        <taxon>Colletotrichum</taxon>
        <taxon>Colletotrichum gloeosporioides species complex</taxon>
    </lineage>
</organism>
<sequence>MAFRFPSTSQK</sequence>